<protein>
    <recommendedName>
        <fullName evidence="3 9">Mediator of RNA polymerase II transcription subunit 10</fullName>
    </recommendedName>
    <alternativeName>
        <fullName evidence="8 9">Mediator complex subunit 10</fullName>
    </alternativeName>
</protein>
<dbReference type="InterPro" id="IPR019145">
    <property type="entry name" value="Mediator_Med10"/>
</dbReference>
<accession>A0AAN9UZE5</accession>
<dbReference type="Proteomes" id="UP001320420">
    <property type="component" value="Unassembled WGS sequence"/>
</dbReference>
<dbReference type="Pfam" id="PF09748">
    <property type="entry name" value="Med10"/>
    <property type="match status" value="1"/>
</dbReference>
<evidence type="ECO:0000256" key="2">
    <source>
        <dbReference type="ARBA" id="ARBA00005389"/>
    </source>
</evidence>
<reference evidence="11 12" key="1">
    <citation type="submission" date="2024-02" db="EMBL/GenBank/DDBJ databases">
        <title>De novo assembly and annotation of 12 fungi associated with fruit tree decline syndrome in Ontario, Canada.</title>
        <authorList>
            <person name="Sulman M."/>
            <person name="Ellouze W."/>
            <person name="Ilyukhin E."/>
        </authorList>
    </citation>
    <scope>NUCLEOTIDE SEQUENCE [LARGE SCALE GENOMIC DNA]</scope>
    <source>
        <strain evidence="11 12">M11/M66-122</strain>
    </source>
</reference>
<comment type="caution">
    <text evidence="11">The sequence shown here is derived from an EMBL/GenBank/DDBJ whole genome shotgun (WGS) entry which is preliminary data.</text>
</comment>
<dbReference type="GO" id="GO:0003712">
    <property type="term" value="F:transcription coregulator activity"/>
    <property type="evidence" value="ECO:0007669"/>
    <property type="project" value="InterPro"/>
</dbReference>
<dbReference type="PANTHER" id="PTHR13345:SF13">
    <property type="entry name" value="MEDIATOR OF RNA POLYMERASE II TRANSCRIPTION SUBUNIT 10"/>
    <property type="match status" value="1"/>
</dbReference>
<evidence type="ECO:0000313" key="11">
    <source>
        <dbReference type="EMBL" id="KAK7750668.1"/>
    </source>
</evidence>
<feature type="compositionally biased region" description="Gly residues" evidence="10">
    <location>
        <begin position="193"/>
        <end position="209"/>
    </location>
</feature>
<feature type="region of interest" description="Disordered" evidence="10">
    <location>
        <begin position="40"/>
        <end position="59"/>
    </location>
</feature>
<keyword evidence="4 9" id="KW-0805">Transcription regulation</keyword>
<comment type="similarity">
    <text evidence="2 9">Belongs to the Mediator complex subunit 10 family.</text>
</comment>
<evidence type="ECO:0000256" key="8">
    <source>
        <dbReference type="ARBA" id="ARBA00032004"/>
    </source>
</evidence>
<proteinExistence type="inferred from homology"/>
<name>A0AAN9UZE5_9PEZI</name>
<dbReference type="GO" id="GO:0016592">
    <property type="term" value="C:mediator complex"/>
    <property type="evidence" value="ECO:0007669"/>
    <property type="project" value="InterPro"/>
</dbReference>
<dbReference type="PANTHER" id="PTHR13345">
    <property type="entry name" value="MEDIATOR OF RNA POLYMERASE II TRANSCRIPTION SUBUNIT 10"/>
    <property type="match status" value="1"/>
</dbReference>
<keyword evidence="5 9" id="KW-0010">Activator</keyword>
<feature type="compositionally biased region" description="Low complexity" evidence="10">
    <location>
        <begin position="47"/>
        <end position="59"/>
    </location>
</feature>
<dbReference type="AlphaFoldDB" id="A0AAN9UZE5"/>
<feature type="region of interest" description="Disordered" evidence="10">
    <location>
        <begin position="186"/>
        <end position="209"/>
    </location>
</feature>
<evidence type="ECO:0000256" key="6">
    <source>
        <dbReference type="ARBA" id="ARBA00023163"/>
    </source>
</evidence>
<dbReference type="EMBL" id="JAKJXP020000060">
    <property type="protein sequence ID" value="KAK7750668.1"/>
    <property type="molecule type" value="Genomic_DNA"/>
</dbReference>
<evidence type="ECO:0000256" key="4">
    <source>
        <dbReference type="ARBA" id="ARBA00023015"/>
    </source>
</evidence>
<evidence type="ECO:0000256" key="7">
    <source>
        <dbReference type="ARBA" id="ARBA00023242"/>
    </source>
</evidence>
<comment type="function">
    <text evidence="9">Component of the Mediator complex, a coactivator involved in the regulated transcription of nearly all RNA polymerase II-dependent genes. Mediator functions as a bridge to convey information from gene-specific regulatory proteins to the basal RNA polymerase II transcription machinery. Mediator is recruited to promoters by direct interactions with regulatory proteins and serves as a scaffold for the assembly of a functional preinitiation complex with RNA polymerase II and the general transcription factors.</text>
</comment>
<evidence type="ECO:0000313" key="12">
    <source>
        <dbReference type="Proteomes" id="UP001320420"/>
    </source>
</evidence>
<comment type="subunit">
    <text evidence="9">Component of the Mediator complex.</text>
</comment>
<keyword evidence="6 9" id="KW-0804">Transcription</keyword>
<comment type="subcellular location">
    <subcellularLocation>
        <location evidence="1 9">Nucleus</location>
    </subcellularLocation>
</comment>
<keyword evidence="7 9" id="KW-0539">Nucleus</keyword>
<evidence type="ECO:0000256" key="10">
    <source>
        <dbReference type="SAM" id="MobiDB-lite"/>
    </source>
</evidence>
<dbReference type="GO" id="GO:0006357">
    <property type="term" value="P:regulation of transcription by RNA polymerase II"/>
    <property type="evidence" value="ECO:0007669"/>
    <property type="project" value="InterPro"/>
</dbReference>
<sequence length="209" mass="21691">MAPVLRYDHDTLEQQLKDTIQSLYQILVQVSTYDNTTASSISTPLHPSSISSPAPAVSASPYTASASASASTRSPASAAPATSSRDVLANEIRALERSLQAVHRTATTPSAEASLPPVPPELIQYVEGGRNPDIYTREFVELVRRGNQLVRGKQAAFASFRDVLAAEMEKAMPELRDDAARVVAATTPAPAGSGEGSGGGGGGGMATGP</sequence>
<evidence type="ECO:0000256" key="1">
    <source>
        <dbReference type="ARBA" id="ARBA00004123"/>
    </source>
</evidence>
<evidence type="ECO:0000256" key="5">
    <source>
        <dbReference type="ARBA" id="ARBA00023159"/>
    </source>
</evidence>
<organism evidence="11 12">
    <name type="scientific">Diatrype stigma</name>
    <dbReference type="NCBI Taxonomy" id="117547"/>
    <lineage>
        <taxon>Eukaryota</taxon>
        <taxon>Fungi</taxon>
        <taxon>Dikarya</taxon>
        <taxon>Ascomycota</taxon>
        <taxon>Pezizomycotina</taxon>
        <taxon>Sordariomycetes</taxon>
        <taxon>Xylariomycetidae</taxon>
        <taxon>Xylariales</taxon>
        <taxon>Diatrypaceae</taxon>
        <taxon>Diatrype</taxon>
    </lineage>
</organism>
<evidence type="ECO:0000256" key="3">
    <source>
        <dbReference type="ARBA" id="ARBA00019617"/>
    </source>
</evidence>
<gene>
    <name evidence="11" type="primary">NUT2</name>
    <name evidence="9" type="synonym">MED10</name>
    <name evidence="11" type="ORF">SLS62_007368</name>
</gene>
<evidence type="ECO:0000256" key="9">
    <source>
        <dbReference type="RuleBase" id="RU364146"/>
    </source>
</evidence>
<keyword evidence="12" id="KW-1185">Reference proteome</keyword>